<name>C1H9P0_PARBA</name>
<dbReference type="EMBL" id="KN294015">
    <property type="protein sequence ID" value="EEH37063.2"/>
    <property type="molecule type" value="Genomic_DNA"/>
</dbReference>
<feature type="region of interest" description="Disordered" evidence="1">
    <location>
        <begin position="77"/>
        <end position="100"/>
    </location>
</feature>
<organism evidence="2 3">
    <name type="scientific">Paracoccidioides lutzii (strain ATCC MYA-826 / Pb01)</name>
    <name type="common">Paracoccidioides brasiliensis</name>
    <dbReference type="NCBI Taxonomy" id="502779"/>
    <lineage>
        <taxon>Eukaryota</taxon>
        <taxon>Fungi</taxon>
        <taxon>Dikarya</taxon>
        <taxon>Ascomycota</taxon>
        <taxon>Pezizomycotina</taxon>
        <taxon>Eurotiomycetes</taxon>
        <taxon>Eurotiomycetidae</taxon>
        <taxon>Onygenales</taxon>
        <taxon>Ajellomycetaceae</taxon>
        <taxon>Paracoccidioides</taxon>
    </lineage>
</organism>
<evidence type="ECO:0000313" key="3">
    <source>
        <dbReference type="Proteomes" id="UP000002059"/>
    </source>
</evidence>
<keyword evidence="3" id="KW-1185">Reference proteome</keyword>
<proteinExistence type="predicted"/>
<dbReference type="OMA" id="RTRDGNM"/>
<evidence type="ECO:0000256" key="1">
    <source>
        <dbReference type="SAM" id="MobiDB-lite"/>
    </source>
</evidence>
<accession>C1H9P0</accession>
<evidence type="ECO:0000313" key="2">
    <source>
        <dbReference type="EMBL" id="EEH37063.2"/>
    </source>
</evidence>
<dbReference type="GeneID" id="9093889"/>
<dbReference type="RefSeq" id="XP_015700670.1">
    <property type="nucleotide sequence ID" value="XM_015846235.1"/>
</dbReference>
<dbReference type="VEuPathDB" id="FungiDB:PAAG_07481"/>
<dbReference type="OrthoDB" id="4179510at2759"/>
<gene>
    <name evidence="2" type="ORF">PAAG_07481</name>
</gene>
<reference evidence="2 3" key="1">
    <citation type="journal article" date="2011" name="PLoS Genet.">
        <title>Comparative genomic analysis of human fungal pathogens causing paracoccidioidomycosis.</title>
        <authorList>
            <person name="Desjardins C.A."/>
            <person name="Champion M.D."/>
            <person name="Holder J.W."/>
            <person name="Muszewska A."/>
            <person name="Goldberg J."/>
            <person name="Bailao A.M."/>
            <person name="Brigido M.M."/>
            <person name="Ferreira M.E."/>
            <person name="Garcia A.M."/>
            <person name="Grynberg M."/>
            <person name="Gujja S."/>
            <person name="Heiman D.I."/>
            <person name="Henn M.R."/>
            <person name="Kodira C.D."/>
            <person name="Leon-Narvaez H."/>
            <person name="Longo L.V."/>
            <person name="Ma L.J."/>
            <person name="Malavazi I."/>
            <person name="Matsuo A.L."/>
            <person name="Morais F.V."/>
            <person name="Pereira M."/>
            <person name="Rodriguez-Brito S."/>
            <person name="Sakthikumar S."/>
            <person name="Salem-Izacc S.M."/>
            <person name="Sykes S.M."/>
            <person name="Teixeira M.M."/>
            <person name="Vallejo M.C."/>
            <person name="Walter M.E."/>
            <person name="Yandava C."/>
            <person name="Young S."/>
            <person name="Zeng Q."/>
            <person name="Zucker J."/>
            <person name="Felipe M.S."/>
            <person name="Goldman G.H."/>
            <person name="Haas B.J."/>
            <person name="McEwen J.G."/>
            <person name="Nino-Vega G."/>
            <person name="Puccia R."/>
            <person name="San-Blas G."/>
            <person name="Soares C.M."/>
            <person name="Birren B.W."/>
            <person name="Cuomo C.A."/>
        </authorList>
    </citation>
    <scope>NUCLEOTIDE SEQUENCE [LARGE SCALE GENOMIC DNA]</scope>
    <source>
        <strain evidence="3">ATCC MYA-826 / Pb01</strain>
    </source>
</reference>
<sequence>MAELSQGDCDIVKNHPLTDSVDRLRGVFQEAKRIFESRLISYDGAVDSLDQLYQNVISKLVHALQGEDAAYSLRSRTRDGNMAPDPAHQFERLQKAKRKL</sequence>
<protein>
    <submittedName>
        <fullName evidence="2">Uncharacterized protein</fullName>
    </submittedName>
</protein>
<dbReference type="STRING" id="502779.C1H9P0"/>
<dbReference type="Proteomes" id="UP000002059">
    <property type="component" value="Partially assembled WGS sequence"/>
</dbReference>
<dbReference type="AlphaFoldDB" id="C1H9P0"/>
<dbReference type="HOGENOM" id="CLU_2306901_0_0_1"/>
<dbReference type="KEGG" id="pbl:PAAG_07481"/>